<protein>
    <submittedName>
        <fullName evidence="2">CAZy families GH63 protein</fullName>
    </submittedName>
</protein>
<dbReference type="GO" id="GO:0005975">
    <property type="term" value="P:carbohydrate metabolic process"/>
    <property type="evidence" value="ECO:0007669"/>
    <property type="project" value="InterPro"/>
</dbReference>
<dbReference type="Pfam" id="PF22422">
    <property type="entry name" value="MGH1-like_GH"/>
    <property type="match status" value="1"/>
</dbReference>
<name>A0A060C8R4_9HYPH</name>
<feature type="domain" description="Mannosylglycerate hydrolase MGH1-like glycoside hydrolase" evidence="1">
    <location>
        <begin position="31"/>
        <end position="120"/>
    </location>
</feature>
<dbReference type="InterPro" id="IPR012341">
    <property type="entry name" value="6hp_glycosidase-like_sf"/>
</dbReference>
<organism evidence="2">
    <name type="scientific">uncultured Rhizobium sp</name>
    <dbReference type="NCBI Taxonomy" id="155567"/>
    <lineage>
        <taxon>Bacteria</taxon>
        <taxon>Pseudomonadati</taxon>
        <taxon>Pseudomonadota</taxon>
        <taxon>Alphaproteobacteria</taxon>
        <taxon>Hyphomicrobiales</taxon>
        <taxon>Rhizobiaceae</taxon>
        <taxon>Rhizobium/Agrobacterium group</taxon>
        <taxon>Rhizobium</taxon>
        <taxon>environmental samples</taxon>
    </lineage>
</organism>
<dbReference type="SUPFAM" id="SSF48208">
    <property type="entry name" value="Six-hairpin glycosidases"/>
    <property type="match status" value="1"/>
</dbReference>
<dbReference type="AlphaFoldDB" id="A0A060C8R4"/>
<sequence length="121" mass="14612">MAWNTISDKKNKRVYTSLTRFWTDKKFGGWFVWLDDVFYHALINAWAGDWTTARNCLRAVMDCTVPEGNFACLMSEHTEWVDRSQPPIFGFIIYEYYLLTNDREFLDEAYPMLLRSHMWWF</sequence>
<proteinExistence type="predicted"/>
<dbReference type="EMBL" id="KF121864">
    <property type="protein sequence ID" value="AIA89156.1"/>
    <property type="molecule type" value="Genomic_DNA"/>
</dbReference>
<dbReference type="InterPro" id="IPR054491">
    <property type="entry name" value="MGH1-like_GH"/>
</dbReference>
<evidence type="ECO:0000313" key="2">
    <source>
        <dbReference type="EMBL" id="AIA89156.1"/>
    </source>
</evidence>
<evidence type="ECO:0000259" key="1">
    <source>
        <dbReference type="Pfam" id="PF22422"/>
    </source>
</evidence>
<reference evidence="2" key="1">
    <citation type="journal article" date="2013" name="Environ. Microbiol.">
        <title>Seasonally variable intestinal metagenomes of the red palm weevil (Rhynchophorus ferrugineus).</title>
        <authorList>
            <person name="Jia S."/>
            <person name="Zhang X."/>
            <person name="Zhang G."/>
            <person name="Yin A."/>
            <person name="Zhang S."/>
            <person name="Li F."/>
            <person name="Wang L."/>
            <person name="Zhao D."/>
            <person name="Yun Q."/>
            <person name="Tala"/>
            <person name="Wang J."/>
            <person name="Sun G."/>
            <person name="Baabdullah M."/>
            <person name="Yu X."/>
            <person name="Hu S."/>
            <person name="Al-Mssallem I.S."/>
            <person name="Yu J."/>
        </authorList>
    </citation>
    <scope>NUCLEOTIDE SEQUENCE</scope>
</reference>
<dbReference type="Gene3D" id="1.50.10.10">
    <property type="match status" value="1"/>
</dbReference>
<accession>A0A060C8R4</accession>
<dbReference type="InterPro" id="IPR008928">
    <property type="entry name" value="6-hairpin_glycosidase_sf"/>
</dbReference>